<protein>
    <recommendedName>
        <fullName evidence="2">BHLH domain-containing protein</fullName>
    </recommendedName>
</protein>
<dbReference type="InterPro" id="IPR050283">
    <property type="entry name" value="E-box_TF_Regulators"/>
</dbReference>
<dbReference type="SMART" id="SM00353">
    <property type="entry name" value="HLH"/>
    <property type="match status" value="1"/>
</dbReference>
<dbReference type="Gene3D" id="4.10.280.10">
    <property type="entry name" value="Helix-loop-helix DNA-binding domain"/>
    <property type="match status" value="1"/>
</dbReference>
<proteinExistence type="predicted"/>
<comment type="caution">
    <text evidence="3">The sequence shown here is derived from an EMBL/GenBank/DDBJ whole genome shotgun (WGS) entry which is preliminary data.</text>
</comment>
<dbReference type="InterPro" id="IPR011598">
    <property type="entry name" value="bHLH_dom"/>
</dbReference>
<dbReference type="Pfam" id="PF00010">
    <property type="entry name" value="HLH"/>
    <property type="match status" value="1"/>
</dbReference>
<dbReference type="PROSITE" id="PS50888">
    <property type="entry name" value="BHLH"/>
    <property type="match status" value="1"/>
</dbReference>
<feature type="compositionally biased region" description="Polar residues" evidence="1">
    <location>
        <begin position="108"/>
        <end position="121"/>
    </location>
</feature>
<accession>A0ABQ9F9B4</accession>
<evidence type="ECO:0000313" key="4">
    <source>
        <dbReference type="Proteomes" id="UP001217089"/>
    </source>
</evidence>
<dbReference type="SUPFAM" id="SSF47459">
    <property type="entry name" value="HLH, helix-loop-helix DNA-binding domain"/>
    <property type="match status" value="1"/>
</dbReference>
<sequence length="226" mass="25713">MDIQVPDAQGNEQQVYETLTPYSSSAASSPENILPGAMYQDYNADWHHSNVDATRQSDFSQYQAYMGYPVIQSDLLCSNTYCQSEVQGVHHQGLASFSYGAPDGMQSQMLSVSPATSTGSSGKPKRKRIQTPPQRQAANVRERRRMFHLNEAFDNLRKRLPAFNYEKRLSRIETLRLAITYISFMKDISEGEDPENVKLKAYKELENEFLCKDQENMSDNSVDMKV</sequence>
<organism evidence="3 4">
    <name type="scientific">Tegillarca granosa</name>
    <name type="common">Malaysian cockle</name>
    <name type="synonym">Anadara granosa</name>
    <dbReference type="NCBI Taxonomy" id="220873"/>
    <lineage>
        <taxon>Eukaryota</taxon>
        <taxon>Metazoa</taxon>
        <taxon>Spiralia</taxon>
        <taxon>Lophotrochozoa</taxon>
        <taxon>Mollusca</taxon>
        <taxon>Bivalvia</taxon>
        <taxon>Autobranchia</taxon>
        <taxon>Pteriomorphia</taxon>
        <taxon>Arcoida</taxon>
        <taxon>Arcoidea</taxon>
        <taxon>Arcidae</taxon>
        <taxon>Tegillarca</taxon>
    </lineage>
</organism>
<dbReference type="PANTHER" id="PTHR23349">
    <property type="entry name" value="BASIC HELIX-LOOP-HELIX TRANSCRIPTION FACTOR, TWIST"/>
    <property type="match status" value="1"/>
</dbReference>
<name>A0ABQ9F9B4_TEGGR</name>
<feature type="region of interest" description="Disordered" evidence="1">
    <location>
        <begin position="108"/>
        <end position="142"/>
    </location>
</feature>
<keyword evidence="4" id="KW-1185">Reference proteome</keyword>
<dbReference type="Proteomes" id="UP001217089">
    <property type="component" value="Unassembled WGS sequence"/>
</dbReference>
<evidence type="ECO:0000259" key="2">
    <source>
        <dbReference type="PROSITE" id="PS50888"/>
    </source>
</evidence>
<dbReference type="InterPro" id="IPR036638">
    <property type="entry name" value="HLH_DNA-bd_sf"/>
</dbReference>
<dbReference type="EMBL" id="JARBDR010000342">
    <property type="protein sequence ID" value="KAJ8313928.1"/>
    <property type="molecule type" value="Genomic_DNA"/>
</dbReference>
<gene>
    <name evidence="3" type="ORF">KUTeg_008489</name>
</gene>
<reference evidence="3 4" key="1">
    <citation type="submission" date="2022-12" db="EMBL/GenBank/DDBJ databases">
        <title>Chromosome-level genome of Tegillarca granosa.</title>
        <authorList>
            <person name="Kim J."/>
        </authorList>
    </citation>
    <scope>NUCLEOTIDE SEQUENCE [LARGE SCALE GENOMIC DNA]</scope>
    <source>
        <strain evidence="3">Teg-2019</strain>
        <tissue evidence="3">Adductor muscle</tissue>
    </source>
</reference>
<dbReference type="CDD" id="cd11415">
    <property type="entry name" value="bHLH_TS_FERD3L_NATO3"/>
    <property type="match status" value="1"/>
</dbReference>
<feature type="domain" description="BHLH" evidence="2">
    <location>
        <begin position="133"/>
        <end position="185"/>
    </location>
</feature>
<evidence type="ECO:0000256" key="1">
    <source>
        <dbReference type="SAM" id="MobiDB-lite"/>
    </source>
</evidence>
<dbReference type="PANTHER" id="PTHR23349:SF63">
    <property type="entry name" value="FER3-LIKE PROTEIN"/>
    <property type="match status" value="1"/>
</dbReference>
<evidence type="ECO:0000313" key="3">
    <source>
        <dbReference type="EMBL" id="KAJ8313928.1"/>
    </source>
</evidence>